<name>W4LNK2_ENTF1</name>
<keyword evidence="4" id="KW-1185">Reference proteome</keyword>
<reference evidence="3 4" key="1">
    <citation type="journal article" date="2014" name="Nature">
        <title>An environmental bacterial taxon with a large and distinct metabolic repertoire.</title>
        <authorList>
            <person name="Wilson M.C."/>
            <person name="Mori T."/>
            <person name="Ruckert C."/>
            <person name="Uria A.R."/>
            <person name="Helf M.J."/>
            <person name="Takada K."/>
            <person name="Gernert C."/>
            <person name="Steffens U.A."/>
            <person name="Heycke N."/>
            <person name="Schmitt S."/>
            <person name="Rinke C."/>
            <person name="Helfrich E.J."/>
            <person name="Brachmann A.O."/>
            <person name="Gurgui C."/>
            <person name="Wakimoto T."/>
            <person name="Kracht M."/>
            <person name="Crusemann M."/>
            <person name="Hentschel U."/>
            <person name="Abe I."/>
            <person name="Matsunaga S."/>
            <person name="Kalinowski J."/>
            <person name="Takeyama H."/>
            <person name="Piel J."/>
        </authorList>
    </citation>
    <scope>NUCLEOTIDE SEQUENCE [LARGE SCALE GENOMIC DNA]</scope>
    <source>
        <strain evidence="4">TSY1</strain>
    </source>
</reference>
<feature type="region of interest" description="Disordered" evidence="1">
    <location>
        <begin position="870"/>
        <end position="889"/>
    </location>
</feature>
<dbReference type="SUPFAM" id="SSF51126">
    <property type="entry name" value="Pectin lyase-like"/>
    <property type="match status" value="1"/>
</dbReference>
<proteinExistence type="predicted"/>
<gene>
    <name evidence="3" type="ORF">ETSY1_16735</name>
</gene>
<dbReference type="Pfam" id="PF05860">
    <property type="entry name" value="TPS"/>
    <property type="match status" value="1"/>
</dbReference>
<evidence type="ECO:0000256" key="1">
    <source>
        <dbReference type="SAM" id="MobiDB-lite"/>
    </source>
</evidence>
<evidence type="ECO:0000313" key="4">
    <source>
        <dbReference type="Proteomes" id="UP000019141"/>
    </source>
</evidence>
<dbReference type="HOGENOM" id="CLU_001325_0_0_7"/>
<dbReference type="InterPro" id="IPR008638">
    <property type="entry name" value="FhaB/CdiA-like_TPS"/>
</dbReference>
<feature type="domain" description="Filamentous haemagglutinin FhaB/tRNA nuclease CdiA-like TPS" evidence="2">
    <location>
        <begin position="39"/>
        <end position="145"/>
    </location>
</feature>
<sequence>MFLHLSTWWQGKNLWWMLAKSGLLMGLWLTASTAQVTPDNTLGTDVQTVGGVHTITGGMAHGENLFHSFLYFSFGAGNVAHFMGTGLENIIARVTGGDASMIDGLLQSDATLFLLNPSGIVFGPNATLDIKGSFHGSTADVLRFADGNEFAADINETSTFSVAAPSAFKFTATRPASITIEGSRLVVRQGETLSLVGGEIDITGGNLQASRGQINLASMASDGDVEFDGAGIDIDSSTALGRISIQDRSELSVSGEGAGRVVIRGGQVTMRQSSIQAVTIGAQDGQGIDMLGETVILEAASINSSTFGSGSGGHVEVRADNLLLTQGASISSSTFGGGSGGHVEVQATNLTLTQGAFVASNSFGGGPGGRVEVRADNVMLTRGASLSSNTNSEDGGRVEVWAGTLTLDESAFIRSDTFGSGAGGEIQLHAEMLRLRGGALIGSTTFGEGHGGTITITAQAVELDNATLTSATTMGGGHAGAITLNVRHLTAANQSTITSSSDQGATGAAGTVRIQGIAGDGSAAGVVMLHESTLRTETAGEGDGGTITVTTHILELDHATLTSATTGEGHAGAITLNVGRLTATNQSMINSSSTQGATGNAGTVHIQGIAGDGSVAEAVILRESTLRTETAGTGTGGEIMVTAETIELDHATLTGETTGAGNAGAITLKVNRLTAANQSIITSSSTQDATGHAGTIRIQGLAGEGSTADTLSLVNSSITTQADQADGGDIVIQAKRILLREQSEIRSEALGGEGAVGGDISLEADLVVLSASNVIANAPGASGAHVNVAGILVADSDSMIQASGGVSITGQLFDLSGVVQRQIAFLGESELLSQRCANSSPGSAVSRFALVGRDGLPLAPGSVWLSDLSTGGHSNAPHEASPPSQDSTVPAFLPVALAHECD</sequence>
<dbReference type="PATRIC" id="fig|1429438.4.peg.3294"/>
<comment type="caution">
    <text evidence="3">The sequence shown here is derived from an EMBL/GenBank/DDBJ whole genome shotgun (WGS) entry which is preliminary data.</text>
</comment>
<dbReference type="SMART" id="SM00912">
    <property type="entry name" value="Haemagg_act"/>
    <property type="match status" value="1"/>
</dbReference>
<evidence type="ECO:0000313" key="3">
    <source>
        <dbReference type="EMBL" id="ETW98966.1"/>
    </source>
</evidence>
<dbReference type="AlphaFoldDB" id="W4LNK2"/>
<dbReference type="EMBL" id="AZHW01000496">
    <property type="protein sequence ID" value="ETW98966.1"/>
    <property type="molecule type" value="Genomic_DNA"/>
</dbReference>
<dbReference type="InterPro" id="IPR011050">
    <property type="entry name" value="Pectin_lyase_fold/virulence"/>
</dbReference>
<accession>W4LNK2</accession>
<protein>
    <recommendedName>
        <fullName evidence="2">Filamentous haemagglutinin FhaB/tRNA nuclease CdiA-like TPS domain-containing protein</fullName>
    </recommendedName>
</protein>
<dbReference type="NCBIfam" id="TIGR01901">
    <property type="entry name" value="adhes_NPXG"/>
    <property type="match status" value="1"/>
</dbReference>
<organism evidence="3 4">
    <name type="scientific">Entotheonella factor</name>
    <dbReference type="NCBI Taxonomy" id="1429438"/>
    <lineage>
        <taxon>Bacteria</taxon>
        <taxon>Pseudomonadati</taxon>
        <taxon>Nitrospinota/Tectimicrobiota group</taxon>
        <taxon>Candidatus Tectimicrobiota</taxon>
        <taxon>Candidatus Entotheonellia</taxon>
        <taxon>Candidatus Entotheonellales</taxon>
        <taxon>Candidatus Entotheonellaceae</taxon>
        <taxon>Candidatus Entotheonella</taxon>
    </lineage>
</organism>
<dbReference type="Proteomes" id="UP000019141">
    <property type="component" value="Unassembled WGS sequence"/>
</dbReference>
<dbReference type="Gene3D" id="2.160.20.10">
    <property type="entry name" value="Single-stranded right-handed beta-helix, Pectin lyase-like"/>
    <property type="match status" value="2"/>
</dbReference>
<evidence type="ECO:0000259" key="2">
    <source>
        <dbReference type="SMART" id="SM00912"/>
    </source>
</evidence>
<dbReference type="InterPro" id="IPR012334">
    <property type="entry name" value="Pectin_lyas_fold"/>
</dbReference>